<gene>
    <name evidence="7" type="primary">tatC</name>
    <name evidence="8" type="ORF">Rhodc_019</name>
</gene>
<dbReference type="GO" id="GO:0009977">
    <property type="term" value="F:proton motive force dependent protein transmembrane transporter activity"/>
    <property type="evidence" value="ECO:0007669"/>
    <property type="project" value="TreeGrafter"/>
</dbReference>
<comment type="similarity">
    <text evidence="2">Belongs to the TatC family.</text>
</comment>
<evidence type="ECO:0000313" key="7">
    <source>
        <dbReference type="EMBL" id="ARO91359.1"/>
    </source>
</evidence>
<dbReference type="Pfam" id="PF00902">
    <property type="entry name" value="TatC"/>
    <property type="match status" value="1"/>
</dbReference>
<name>A0A1X9PV16_9RHOD</name>
<dbReference type="PRINTS" id="PR01840">
    <property type="entry name" value="TATCFAMILY"/>
</dbReference>
<evidence type="ECO:0000256" key="3">
    <source>
        <dbReference type="ARBA" id="ARBA00022692"/>
    </source>
</evidence>
<feature type="transmembrane region" description="Helical" evidence="6">
    <location>
        <begin position="215"/>
        <end position="235"/>
    </location>
</feature>
<feature type="transmembrane region" description="Helical" evidence="6">
    <location>
        <begin position="72"/>
        <end position="92"/>
    </location>
</feature>
<feature type="transmembrane region" description="Helical" evidence="6">
    <location>
        <begin position="23"/>
        <end position="52"/>
    </location>
</feature>
<dbReference type="NCBIfam" id="TIGR00945">
    <property type="entry name" value="tatC"/>
    <property type="match status" value="1"/>
</dbReference>
<evidence type="ECO:0000256" key="6">
    <source>
        <dbReference type="SAM" id="Phobius"/>
    </source>
</evidence>
<dbReference type="EMBL" id="KY709212">
    <property type="protein sequence ID" value="ARO91359.1"/>
    <property type="molecule type" value="Genomic_DNA"/>
</dbReference>
<reference evidence="8" key="3">
    <citation type="submission" date="2017-07" db="EMBL/GenBank/DDBJ databases">
        <authorList>
            <person name="Sun Z.S."/>
            <person name="Albrecht U."/>
            <person name="Echele G."/>
            <person name="Lee C.C."/>
        </authorList>
    </citation>
    <scope>NUCLEOTIDE SEQUENCE</scope>
</reference>
<comment type="subcellular location">
    <subcellularLocation>
        <location evidence="1">Membrane</location>
        <topology evidence="1">Multi-pass membrane protein</topology>
    </subcellularLocation>
</comment>
<evidence type="ECO:0000256" key="5">
    <source>
        <dbReference type="ARBA" id="ARBA00023136"/>
    </source>
</evidence>
<protein>
    <submittedName>
        <fullName evidence="7">Sec-independent periplasmic protein translocase</fullName>
    </submittedName>
    <submittedName>
        <fullName evidence="8">Sec-independent translocase component C</fullName>
    </submittedName>
</protein>
<geneLocation type="plastid" evidence="7"/>
<proteinExistence type="inferred from homology"/>
<sequence length="242" mass="27651">MSNLLNESRMTVVEHFEELRNRVLYSIIIFICFTIITFIFVEPIVIFLQLPAHGIKFLQLAPGEYFFSAMKVSFYLGLLLSTPFIIYQLIMFISPGLTIAERRIIVPTILASVFLFICGLMFGYYFLIPAALNFLINYGANLVQPLWSFEQYFDFILALFVSTGFVFQIPIFQIICSVLRLVSSQHMISFWKYVLVISTIIGAILTPSTDPITQIVLSSAIVLLYCLGVLFMIIVEKIITFN</sequence>
<evidence type="ECO:0000313" key="8">
    <source>
        <dbReference type="EMBL" id="ASK39565.1"/>
    </source>
</evidence>
<keyword evidence="7" id="KW-0934">Plastid</keyword>
<feature type="transmembrane region" description="Helical" evidence="6">
    <location>
        <begin position="104"/>
        <end position="127"/>
    </location>
</feature>
<feature type="transmembrane region" description="Helical" evidence="6">
    <location>
        <begin position="190"/>
        <end position="209"/>
    </location>
</feature>
<keyword evidence="5 6" id="KW-0472">Membrane</keyword>
<dbReference type="PANTHER" id="PTHR30371">
    <property type="entry name" value="SEC-INDEPENDENT PROTEIN TRANSLOCASE PROTEIN TATC"/>
    <property type="match status" value="1"/>
</dbReference>
<evidence type="ECO:0000256" key="4">
    <source>
        <dbReference type="ARBA" id="ARBA00022989"/>
    </source>
</evidence>
<accession>A0A1X9PV16</accession>
<dbReference type="PROSITE" id="PS01218">
    <property type="entry name" value="TATC"/>
    <property type="match status" value="1"/>
</dbReference>
<dbReference type="AlphaFoldDB" id="A0A1X9PV16"/>
<dbReference type="GO" id="GO:0043953">
    <property type="term" value="P:protein transport by the Tat complex"/>
    <property type="evidence" value="ECO:0007669"/>
    <property type="project" value="TreeGrafter"/>
</dbReference>
<evidence type="ECO:0000256" key="2">
    <source>
        <dbReference type="ARBA" id="ARBA00008882"/>
    </source>
</evidence>
<dbReference type="GO" id="GO:0033281">
    <property type="term" value="C:TAT protein transport complex"/>
    <property type="evidence" value="ECO:0007669"/>
    <property type="project" value="TreeGrafter"/>
</dbReference>
<reference evidence="8" key="1">
    <citation type="journal article" date="2016" name="BMC Biol.">
        <title>Parallel evolution of highly conserved plastid genome architecture in red seaweeds and seed plants.</title>
        <authorList>
            <person name="Lee J."/>
            <person name="Cho C.H."/>
            <person name="Park S.I."/>
            <person name="Choi J.W."/>
            <person name="Song H.S."/>
            <person name="West J.A."/>
            <person name="Bhattacharya D."/>
            <person name="Yoon H.S."/>
        </authorList>
    </citation>
    <scope>NUCLEOTIDE SEQUENCE</scope>
</reference>
<keyword evidence="4 6" id="KW-1133">Transmembrane helix</keyword>
<keyword evidence="7" id="KW-0150">Chloroplast</keyword>
<dbReference type="HAMAP" id="MF_00902">
    <property type="entry name" value="TatC"/>
    <property type="match status" value="1"/>
</dbReference>
<dbReference type="EMBL" id="KX284728">
    <property type="protein sequence ID" value="ASK39565.1"/>
    <property type="molecule type" value="Genomic_DNA"/>
</dbReference>
<dbReference type="PANTHER" id="PTHR30371:SF0">
    <property type="entry name" value="SEC-INDEPENDENT PROTEIN TRANSLOCASE PROTEIN TATC, CHLOROPLASTIC-RELATED"/>
    <property type="match status" value="1"/>
</dbReference>
<dbReference type="GO" id="GO:0065002">
    <property type="term" value="P:intracellular protein transmembrane transport"/>
    <property type="evidence" value="ECO:0007669"/>
    <property type="project" value="TreeGrafter"/>
</dbReference>
<dbReference type="InterPro" id="IPR019820">
    <property type="entry name" value="Sec-indep_translocase_CS"/>
</dbReference>
<evidence type="ECO:0000256" key="1">
    <source>
        <dbReference type="ARBA" id="ARBA00004141"/>
    </source>
</evidence>
<dbReference type="InterPro" id="IPR002033">
    <property type="entry name" value="TatC"/>
</dbReference>
<organism evidence="7">
    <name type="scientific">Rhodochaete parvula</name>
    <dbReference type="NCBI Taxonomy" id="110510"/>
    <lineage>
        <taxon>Eukaryota</taxon>
        <taxon>Rhodophyta</taxon>
        <taxon>Compsopogonophyceae</taxon>
        <taxon>Rhodochaetales</taxon>
        <taxon>Rhodochaetaceae</taxon>
        <taxon>Rhodochaete</taxon>
    </lineage>
</organism>
<reference evidence="7" key="2">
    <citation type="submission" date="2017-03" db="EMBL/GenBank/DDBJ databases">
        <title>The new red algal subphylum Proteorhodophytina comprises the largest and most divergent plastid genomes known.</title>
        <authorList>
            <person name="Munoz-Gomez S.A."/>
            <person name="Mejia-Franco F.G."/>
            <person name="Durnin K."/>
            <person name="Morgan C."/>
            <person name="Grisdale C.J."/>
            <person name="Archibald J.M."/>
            <person name="Slamovits C.H."/>
        </authorList>
    </citation>
    <scope>NUCLEOTIDE SEQUENCE</scope>
    <source>
        <strain evidence="7">UTEX LB2715</strain>
    </source>
</reference>
<feature type="transmembrane region" description="Helical" evidence="6">
    <location>
        <begin position="155"/>
        <end position="178"/>
    </location>
</feature>
<keyword evidence="3 6" id="KW-0812">Transmembrane</keyword>